<sequence length="198" mass="22140">MTDLDANTVETSYTQVFVNNSFKQMARFPDNVTGKMLDPLNTQSGYALIINANKPQGKNARATVEFTSEGDVAEIPDVTFTDEAVVRGLIGKLRNNIFSAATDGAAIQRESARKLSFIGTNNGPWTSDGSYSLPEGFGYIFDLAVLDREGEWFLKRIITRCIINQMVELWTAKWLKRKRENGVFESITQIISPLKIFT</sequence>
<dbReference type="RefSeq" id="WP_316026167.1">
    <property type="nucleotide sequence ID" value="NZ_JAWDIO010000002.1"/>
</dbReference>
<evidence type="ECO:0000313" key="1">
    <source>
        <dbReference type="EMBL" id="MDU0354577.1"/>
    </source>
</evidence>
<dbReference type="Proteomes" id="UP001247805">
    <property type="component" value="Unassembled WGS sequence"/>
</dbReference>
<gene>
    <name evidence="1" type="ORF">RS130_12170</name>
</gene>
<protein>
    <submittedName>
        <fullName evidence="1">Uncharacterized protein</fullName>
    </submittedName>
</protein>
<proteinExistence type="predicted"/>
<organism evidence="1 2">
    <name type="scientific">Paraglaciecola aquimarina</name>
    <dbReference type="NCBI Taxonomy" id="1235557"/>
    <lineage>
        <taxon>Bacteria</taxon>
        <taxon>Pseudomonadati</taxon>
        <taxon>Pseudomonadota</taxon>
        <taxon>Gammaproteobacteria</taxon>
        <taxon>Alteromonadales</taxon>
        <taxon>Alteromonadaceae</taxon>
        <taxon>Paraglaciecola</taxon>
    </lineage>
</organism>
<accession>A0ABU3SX35</accession>
<reference evidence="1 2" key="1">
    <citation type="submission" date="2023-10" db="EMBL/GenBank/DDBJ databases">
        <title>Glaciecola aquimarina strain GGW-M5 nov., isolated from a coastal seawater.</title>
        <authorList>
            <person name="Bayburt H."/>
            <person name="Kim J.M."/>
            <person name="Choi B.J."/>
            <person name="Jeon C.O."/>
        </authorList>
    </citation>
    <scope>NUCLEOTIDE SEQUENCE [LARGE SCALE GENOMIC DNA]</scope>
    <source>
        <strain evidence="1 2">KCTC 32108</strain>
    </source>
</reference>
<evidence type="ECO:0000313" key="2">
    <source>
        <dbReference type="Proteomes" id="UP001247805"/>
    </source>
</evidence>
<name>A0ABU3SX35_9ALTE</name>
<keyword evidence="2" id="KW-1185">Reference proteome</keyword>
<comment type="caution">
    <text evidence="1">The sequence shown here is derived from an EMBL/GenBank/DDBJ whole genome shotgun (WGS) entry which is preliminary data.</text>
</comment>
<dbReference type="EMBL" id="JAWDIO010000002">
    <property type="protein sequence ID" value="MDU0354577.1"/>
    <property type="molecule type" value="Genomic_DNA"/>
</dbReference>